<protein>
    <recommendedName>
        <fullName evidence="9">DUF659 domain-containing protein</fullName>
    </recommendedName>
</protein>
<keyword evidence="5" id="KW-0539">Nucleus</keyword>
<evidence type="ECO:0008006" key="9">
    <source>
        <dbReference type="Google" id="ProtNLM"/>
    </source>
</evidence>
<dbReference type="Proteomes" id="UP000256970">
    <property type="component" value="Unassembled WGS sequence"/>
</dbReference>
<evidence type="ECO:0000256" key="3">
    <source>
        <dbReference type="ARBA" id="ARBA00022771"/>
    </source>
</evidence>
<dbReference type="GO" id="GO:0008270">
    <property type="term" value="F:zinc ion binding"/>
    <property type="evidence" value="ECO:0007669"/>
    <property type="project" value="UniProtKB-KW"/>
</dbReference>
<evidence type="ECO:0000256" key="4">
    <source>
        <dbReference type="ARBA" id="ARBA00022833"/>
    </source>
</evidence>
<proteinExistence type="predicted"/>
<keyword evidence="4" id="KW-0862">Zinc</keyword>
<feature type="region of interest" description="Disordered" evidence="6">
    <location>
        <begin position="1"/>
        <end position="44"/>
    </location>
</feature>
<comment type="subcellular location">
    <subcellularLocation>
        <location evidence="1">Nucleus</location>
    </subcellularLocation>
</comment>
<feature type="compositionally biased region" description="Polar residues" evidence="6">
    <location>
        <begin position="1"/>
        <end position="17"/>
    </location>
</feature>
<keyword evidence="8" id="KW-1185">Reference proteome</keyword>
<feature type="compositionally biased region" description="Low complexity" evidence="6">
    <location>
        <begin position="27"/>
        <end position="43"/>
    </location>
</feature>
<dbReference type="SUPFAM" id="SSF53098">
    <property type="entry name" value="Ribonuclease H-like"/>
    <property type="match status" value="1"/>
</dbReference>
<keyword evidence="3" id="KW-0863">Zinc-finger</keyword>
<keyword evidence="2" id="KW-0479">Metal-binding</keyword>
<evidence type="ECO:0000313" key="8">
    <source>
        <dbReference type="Proteomes" id="UP000256970"/>
    </source>
</evidence>
<dbReference type="InterPro" id="IPR052035">
    <property type="entry name" value="ZnF_BED_domain_contain"/>
</dbReference>
<dbReference type="STRING" id="3088.A0A383WJI6"/>
<gene>
    <name evidence="7" type="ORF">BQ4739_LOCUS17982</name>
</gene>
<evidence type="ECO:0000256" key="2">
    <source>
        <dbReference type="ARBA" id="ARBA00022723"/>
    </source>
</evidence>
<dbReference type="EMBL" id="FNXT01001291">
    <property type="protein sequence ID" value="SZX77630.1"/>
    <property type="molecule type" value="Genomic_DNA"/>
</dbReference>
<dbReference type="GO" id="GO:0005634">
    <property type="term" value="C:nucleus"/>
    <property type="evidence" value="ECO:0007669"/>
    <property type="project" value="UniProtKB-SubCell"/>
</dbReference>
<dbReference type="PANTHER" id="PTHR46481">
    <property type="entry name" value="ZINC FINGER BED DOMAIN-CONTAINING PROTEIN 4"/>
    <property type="match status" value="1"/>
</dbReference>
<dbReference type="AlphaFoldDB" id="A0A383WJI6"/>
<accession>A0A383WJI6</accession>
<evidence type="ECO:0000256" key="5">
    <source>
        <dbReference type="ARBA" id="ARBA00023242"/>
    </source>
</evidence>
<evidence type="ECO:0000256" key="1">
    <source>
        <dbReference type="ARBA" id="ARBA00004123"/>
    </source>
</evidence>
<organism evidence="7 8">
    <name type="scientific">Tetradesmus obliquus</name>
    <name type="common">Green alga</name>
    <name type="synonym">Acutodesmus obliquus</name>
    <dbReference type="NCBI Taxonomy" id="3088"/>
    <lineage>
        <taxon>Eukaryota</taxon>
        <taxon>Viridiplantae</taxon>
        <taxon>Chlorophyta</taxon>
        <taxon>core chlorophytes</taxon>
        <taxon>Chlorophyceae</taxon>
        <taxon>CS clade</taxon>
        <taxon>Sphaeropleales</taxon>
        <taxon>Scenedesmaceae</taxon>
        <taxon>Tetradesmus</taxon>
    </lineage>
</organism>
<dbReference type="InterPro" id="IPR012337">
    <property type="entry name" value="RNaseH-like_sf"/>
</dbReference>
<reference evidence="7 8" key="1">
    <citation type="submission" date="2016-10" db="EMBL/GenBank/DDBJ databases">
        <authorList>
            <person name="Cai Z."/>
        </authorList>
    </citation>
    <scope>NUCLEOTIDE SEQUENCE [LARGE SCALE GENOMIC DNA]</scope>
</reference>
<evidence type="ECO:0000256" key="6">
    <source>
        <dbReference type="SAM" id="MobiDB-lite"/>
    </source>
</evidence>
<sequence>MSTSFIGTQESSEQQLHPCSLADTDSSKGSNSHSSSSKGVWSGDQDSMQIDRYVISSEANQLSPEQTQQAEQHLLRFIVCEDLPFEVVDCPHFAEFYQLLCPGYSPPCSTVIRTNLLVAEYSSCLQQLYKRLQAATNLTVSADISTRRNHQSCLEITAVLPDGSAGMLGAVHLPAEECTAEGIAQHIVQVLQRWEITARVALLVTDGDVAVAEAGRIVVDTPGLQHVIPFRCCTHAFVSLLASAMSHSWAASSLSKAQQLAAHFQASEQLLALLQQAQARLPGTTQPALASANTADLTSAAHVASSVLRNRAAFASLLSEPGGREAVGDAGVLQLLQDEQFFADLVLLDALLQPISWALAEVQHKGATLADAARNNIPLLQLALFLEPSSRLAALQQQAIPPAGSSNSSSSSSSSSVCPALSRLQLEAGTLAQRLGWSENKVLSLFQAMAAYACNQEPFSSQQALPCLYWRDVAAAAQQYGSSAGAEGEASSGCSATGVQLLADMAQRLLGARITAATQEQVRRDLQSTTSECSNSSRQAKCARLDAAEAAAAGDSIDEEEEAVSGVELAGELRKLHGVLRPPADVQRSWADAVADAFGGWDVSSSLRLLSSSSYREGQQAAVMKGPTAATGQLSG</sequence>
<evidence type="ECO:0000313" key="7">
    <source>
        <dbReference type="EMBL" id="SZX77630.1"/>
    </source>
</evidence>
<name>A0A383WJI6_TETOB</name>
<dbReference type="PANTHER" id="PTHR46481:SF10">
    <property type="entry name" value="ZINC FINGER BED DOMAIN-CONTAINING PROTEIN 39"/>
    <property type="match status" value="1"/>
</dbReference>